<dbReference type="RefSeq" id="WP_068724241.1">
    <property type="nucleotide sequence ID" value="NZ_LSKU01000001.1"/>
</dbReference>
<name>A0A135L3J9_9BACI</name>
<dbReference type="STRING" id="1413211.U473_05760"/>
<proteinExistence type="inferred from homology"/>
<protein>
    <recommendedName>
        <fullName evidence="2">Transglycosylase SLT domain-containing protein</fullName>
    </recommendedName>
</protein>
<comment type="similarity">
    <text evidence="1">Belongs to the transglycosylase Slt family.</text>
</comment>
<accession>A0A135L3J9</accession>
<dbReference type="Gene3D" id="1.10.530.10">
    <property type="match status" value="1"/>
</dbReference>
<dbReference type="AlphaFoldDB" id="A0A135L3J9"/>
<dbReference type="EMBL" id="LSKU01000001">
    <property type="protein sequence ID" value="KXG43572.1"/>
    <property type="molecule type" value="Genomic_DNA"/>
</dbReference>
<comment type="caution">
    <text evidence="3">The sequence shown here is derived from an EMBL/GenBank/DDBJ whole genome shotgun (WGS) entry which is preliminary data.</text>
</comment>
<keyword evidence="4" id="KW-1185">Reference proteome</keyword>
<sequence length="193" mass="21559">MESSTNDLLIKYLLLAQINAKQNEEKYGVESKFDEILNQELEKGSPLNQNQGGLVRSVSIPPILHYKRYSKTDFEDIIDKVSQKYQVSSELVKAVIQVESNFDPNAVSKVGAMGLMQLMPKTAESLGVQNPFDPKENIEGGVKYLRQLLDKYQNIKLALAAYNAGSGNVDRFAGIPPFAETRQYIDKVLSKLS</sequence>
<dbReference type="SUPFAM" id="SSF53955">
    <property type="entry name" value="Lysozyme-like"/>
    <property type="match status" value="1"/>
</dbReference>
<dbReference type="PROSITE" id="PS00922">
    <property type="entry name" value="TRANSGLYCOSYLASE"/>
    <property type="match status" value="1"/>
</dbReference>
<dbReference type="InterPro" id="IPR000189">
    <property type="entry name" value="Transglyc_AS"/>
</dbReference>
<dbReference type="GO" id="GO:0008933">
    <property type="term" value="F:peptidoglycan lytic transglycosylase activity"/>
    <property type="evidence" value="ECO:0007669"/>
    <property type="project" value="InterPro"/>
</dbReference>
<dbReference type="InterPro" id="IPR023346">
    <property type="entry name" value="Lysozyme-like_dom_sf"/>
</dbReference>
<evidence type="ECO:0000256" key="1">
    <source>
        <dbReference type="ARBA" id="ARBA00007734"/>
    </source>
</evidence>
<dbReference type="Proteomes" id="UP000070352">
    <property type="component" value="Unassembled WGS sequence"/>
</dbReference>
<dbReference type="InterPro" id="IPR008258">
    <property type="entry name" value="Transglycosylase_SLT_dom_1"/>
</dbReference>
<organism evidence="3 4">
    <name type="scientific">Tepidibacillus decaturensis</name>
    <dbReference type="NCBI Taxonomy" id="1413211"/>
    <lineage>
        <taxon>Bacteria</taxon>
        <taxon>Bacillati</taxon>
        <taxon>Bacillota</taxon>
        <taxon>Bacilli</taxon>
        <taxon>Bacillales</taxon>
        <taxon>Bacillaceae</taxon>
        <taxon>Tepidibacillus</taxon>
    </lineage>
</organism>
<evidence type="ECO:0000259" key="2">
    <source>
        <dbReference type="Pfam" id="PF01464"/>
    </source>
</evidence>
<gene>
    <name evidence="3" type="ORF">U473_05760</name>
</gene>
<dbReference type="GO" id="GO:0000270">
    <property type="term" value="P:peptidoglycan metabolic process"/>
    <property type="evidence" value="ECO:0007669"/>
    <property type="project" value="InterPro"/>
</dbReference>
<dbReference type="GO" id="GO:0016020">
    <property type="term" value="C:membrane"/>
    <property type="evidence" value="ECO:0007669"/>
    <property type="project" value="InterPro"/>
</dbReference>
<feature type="domain" description="Transglycosylase SLT" evidence="2">
    <location>
        <begin position="77"/>
        <end position="174"/>
    </location>
</feature>
<evidence type="ECO:0000313" key="4">
    <source>
        <dbReference type="Proteomes" id="UP000070352"/>
    </source>
</evidence>
<dbReference type="Pfam" id="PF01464">
    <property type="entry name" value="SLT"/>
    <property type="match status" value="1"/>
</dbReference>
<dbReference type="CDD" id="cd00254">
    <property type="entry name" value="LT-like"/>
    <property type="match status" value="1"/>
</dbReference>
<dbReference type="PANTHER" id="PTHR37423:SF2">
    <property type="entry name" value="MEMBRANE-BOUND LYTIC MUREIN TRANSGLYCOSYLASE C"/>
    <property type="match status" value="1"/>
</dbReference>
<dbReference type="PANTHER" id="PTHR37423">
    <property type="entry name" value="SOLUBLE LYTIC MUREIN TRANSGLYCOSYLASE-RELATED"/>
    <property type="match status" value="1"/>
</dbReference>
<reference evidence="3 4" key="1">
    <citation type="submission" date="2016-02" db="EMBL/GenBank/DDBJ databases">
        <title>Draft Genome for Tepidibacillus decaturensis nov. sp. Strain Z9, an Anaerobic, Moderately Thermophilic and Heterotrophic Bacterium from Deep Subsurface of the Illinois Basin, USA.</title>
        <authorList>
            <person name="Dong Y."/>
            <person name="Chang J.Y."/>
            <person name="Sanford R."/>
            <person name="Fouke B.W."/>
        </authorList>
    </citation>
    <scope>NUCLEOTIDE SEQUENCE [LARGE SCALE GENOMIC DNA]</scope>
    <source>
        <strain evidence="3 4">Z9</strain>
    </source>
</reference>
<evidence type="ECO:0000313" key="3">
    <source>
        <dbReference type="EMBL" id="KXG43572.1"/>
    </source>
</evidence>